<dbReference type="Proteomes" id="UP000078046">
    <property type="component" value="Unassembled WGS sequence"/>
</dbReference>
<protein>
    <submittedName>
        <fullName evidence="2">Uncharacterized protein</fullName>
    </submittedName>
</protein>
<dbReference type="AlphaFoldDB" id="A0A177B769"/>
<evidence type="ECO:0000313" key="3">
    <source>
        <dbReference type="Proteomes" id="UP000078046"/>
    </source>
</evidence>
<dbReference type="SUPFAM" id="SSF48464">
    <property type="entry name" value="ENTH/VHS domain"/>
    <property type="match status" value="1"/>
</dbReference>
<dbReference type="EMBL" id="LWCA01000272">
    <property type="protein sequence ID" value="OAF69493.1"/>
    <property type="molecule type" value="Genomic_DNA"/>
</dbReference>
<comment type="caution">
    <text evidence="2">The sequence shown here is derived from an EMBL/GenBank/DDBJ whole genome shotgun (WGS) entry which is preliminary data.</text>
</comment>
<organism evidence="2 3">
    <name type="scientific">Intoshia linei</name>
    <dbReference type="NCBI Taxonomy" id="1819745"/>
    <lineage>
        <taxon>Eukaryota</taxon>
        <taxon>Metazoa</taxon>
        <taxon>Spiralia</taxon>
        <taxon>Lophotrochozoa</taxon>
        <taxon>Mesozoa</taxon>
        <taxon>Orthonectida</taxon>
        <taxon>Rhopaluridae</taxon>
        <taxon>Intoshia</taxon>
    </lineage>
</organism>
<reference evidence="2 3" key="1">
    <citation type="submission" date="2016-04" db="EMBL/GenBank/DDBJ databases">
        <title>The genome of Intoshia linei affirms orthonectids as highly simplified spiralians.</title>
        <authorList>
            <person name="Mikhailov K.V."/>
            <person name="Slusarev G.S."/>
            <person name="Nikitin M.A."/>
            <person name="Logacheva M.D."/>
            <person name="Penin A."/>
            <person name="Aleoshin V."/>
            <person name="Panchin Y.V."/>
        </authorList>
    </citation>
    <scope>NUCLEOTIDE SEQUENCE [LARGE SCALE GENOMIC DNA]</scope>
    <source>
        <strain evidence="2">Intl2013</strain>
        <tissue evidence="2">Whole animal</tissue>
    </source>
</reference>
<accession>A0A177B769</accession>
<dbReference type="Gene3D" id="1.25.40.90">
    <property type="match status" value="1"/>
</dbReference>
<name>A0A177B769_9BILA</name>
<evidence type="ECO:0000256" key="1">
    <source>
        <dbReference type="SAM" id="MobiDB-lite"/>
    </source>
</evidence>
<dbReference type="OrthoDB" id="2018246at2759"/>
<feature type="region of interest" description="Disordered" evidence="1">
    <location>
        <begin position="428"/>
        <end position="451"/>
    </location>
</feature>
<proteinExistence type="predicted"/>
<gene>
    <name evidence="2" type="ORF">A3Q56_02761</name>
</gene>
<dbReference type="InterPro" id="IPR038425">
    <property type="entry name" value="GAT_sf"/>
</dbReference>
<evidence type="ECO:0000313" key="2">
    <source>
        <dbReference type="EMBL" id="OAF69493.1"/>
    </source>
</evidence>
<dbReference type="InterPro" id="IPR008942">
    <property type="entry name" value="ENTH_VHS"/>
</dbReference>
<dbReference type="Gene3D" id="1.20.58.160">
    <property type="match status" value="1"/>
</dbReference>
<keyword evidence="3" id="KW-1185">Reference proteome</keyword>
<sequence>MSQIANISVYQHIDLIVYKYGEDWTLISRLWDKINSSKSANESINSLIKHFKCDIKKPKALINTILVFKSLVLNCQNFNNIFIQQKLIDIFGEILCENSMYPIIIQQYLAHTINNLISELDRIECVESLIHFHEKFIVDKFDLTEINIEALLKYKEEEEPCYEIITEPEINQNVEITPGKDIFSDIQIVTVNTRVFKKLLTSENEHGQVVLDKNEYELLMSLQITNKKMSNRLQMIIPYCSDDSLTFNLIEINDQLVLLLSLFDEKVKSGLIKKKKFISENQVEFESEDKIDSIPNISPPIEHTSLNESSVKGISFSKQKIYLCYADFQSGDFVSRKKEKDNLISLDELSDAYRVDPDERPVEDKFNILSLYDETRKDSVISDKHETVYKKNSENELSFPYIESETTENVNDYRQIDLDNINVSISASEKDNNKNESDDYINVEKKKENKE</sequence>
<dbReference type="SUPFAM" id="SSF89009">
    <property type="entry name" value="GAT-like domain"/>
    <property type="match status" value="1"/>
</dbReference>